<protein>
    <submittedName>
        <fullName evidence="3">Uncharacterized protein</fullName>
    </submittedName>
</protein>
<feature type="transmembrane region" description="Helical" evidence="2">
    <location>
        <begin position="33"/>
        <end position="57"/>
    </location>
</feature>
<keyword evidence="2" id="KW-1133">Transmembrane helix</keyword>
<gene>
    <name evidence="3" type="ORF">M3202_18550</name>
</gene>
<dbReference type="Proteomes" id="UP001139179">
    <property type="component" value="Unassembled WGS sequence"/>
</dbReference>
<sequence length="139" mass="15952">MVQQQEHTLTKEEVTQQLIDTQKLRIAMLEGNISALLSLLAVIIAVLTLFGGIFVWVSRRAFSSKVEEVEKRLDEMKQLKNEAITKIETVRELSSNLNVAIREAEDLQISLNKSKSAFNEETERMDQLRKYFRVESIAV</sequence>
<evidence type="ECO:0000256" key="1">
    <source>
        <dbReference type="SAM" id="Coils"/>
    </source>
</evidence>
<proteinExistence type="predicted"/>
<keyword evidence="4" id="KW-1185">Reference proteome</keyword>
<name>A0A9X2DSU1_9BACI</name>
<accession>A0A9X2DSU1</accession>
<keyword evidence="2" id="KW-0472">Membrane</keyword>
<evidence type="ECO:0000256" key="2">
    <source>
        <dbReference type="SAM" id="Phobius"/>
    </source>
</evidence>
<feature type="coiled-coil region" evidence="1">
    <location>
        <begin position="59"/>
        <end position="110"/>
    </location>
</feature>
<reference evidence="3" key="1">
    <citation type="submission" date="2022-05" db="EMBL/GenBank/DDBJ databases">
        <title>Comparative Genomics of Spacecraft Associated Microbes.</title>
        <authorList>
            <person name="Tran M.T."/>
            <person name="Wright A."/>
            <person name="Seuylemezian A."/>
            <person name="Eisen J."/>
            <person name="Coil D."/>
        </authorList>
    </citation>
    <scope>NUCLEOTIDE SEQUENCE</scope>
    <source>
        <strain evidence="3">214.1.1</strain>
    </source>
</reference>
<comment type="caution">
    <text evidence="3">The sequence shown here is derived from an EMBL/GenBank/DDBJ whole genome shotgun (WGS) entry which is preliminary data.</text>
</comment>
<evidence type="ECO:0000313" key="3">
    <source>
        <dbReference type="EMBL" id="MCM3716056.1"/>
    </source>
</evidence>
<evidence type="ECO:0000313" key="4">
    <source>
        <dbReference type="Proteomes" id="UP001139179"/>
    </source>
</evidence>
<keyword evidence="1" id="KW-0175">Coiled coil</keyword>
<keyword evidence="2" id="KW-0812">Transmembrane</keyword>
<dbReference type="RefSeq" id="WP_251224736.1">
    <property type="nucleotide sequence ID" value="NZ_JAMBOL010000027.1"/>
</dbReference>
<dbReference type="EMBL" id="JAMBOL010000027">
    <property type="protein sequence ID" value="MCM3716056.1"/>
    <property type="molecule type" value="Genomic_DNA"/>
</dbReference>
<organism evidence="3 4">
    <name type="scientific">Halalkalibacter oceani</name>
    <dbReference type="NCBI Taxonomy" id="1653776"/>
    <lineage>
        <taxon>Bacteria</taxon>
        <taxon>Bacillati</taxon>
        <taxon>Bacillota</taxon>
        <taxon>Bacilli</taxon>
        <taxon>Bacillales</taxon>
        <taxon>Bacillaceae</taxon>
        <taxon>Halalkalibacter</taxon>
    </lineage>
</organism>
<dbReference type="AlphaFoldDB" id="A0A9X2DSU1"/>